<accession>T0S7Q7</accession>
<evidence type="ECO:0000313" key="11">
    <source>
        <dbReference type="EMBL" id="EQC41178.1"/>
    </source>
</evidence>
<feature type="region of interest" description="Disordered" evidence="9">
    <location>
        <begin position="552"/>
        <end position="576"/>
    </location>
</feature>
<dbReference type="GeneID" id="19941881"/>
<feature type="compositionally biased region" description="Low complexity" evidence="9">
    <location>
        <begin position="561"/>
        <end position="571"/>
    </location>
</feature>
<keyword evidence="2 6" id="KW-0547">Nucleotide-binding</keyword>
<feature type="coiled-coil region" evidence="8">
    <location>
        <begin position="583"/>
        <end position="676"/>
    </location>
</feature>
<dbReference type="STRING" id="1156394.T0S7Q7"/>
<keyword evidence="5 6" id="KW-0505">Motor protein</keyword>
<feature type="region of interest" description="Disordered" evidence="9">
    <location>
        <begin position="1"/>
        <end position="74"/>
    </location>
</feature>
<evidence type="ECO:0000256" key="9">
    <source>
        <dbReference type="SAM" id="MobiDB-lite"/>
    </source>
</evidence>
<dbReference type="SMART" id="SM00129">
    <property type="entry name" value="KISc"/>
    <property type="match status" value="1"/>
</dbReference>
<evidence type="ECO:0000256" key="7">
    <source>
        <dbReference type="RuleBase" id="RU000394"/>
    </source>
</evidence>
<dbReference type="GO" id="GO:0007018">
    <property type="term" value="P:microtubule-based movement"/>
    <property type="evidence" value="ECO:0007669"/>
    <property type="project" value="InterPro"/>
</dbReference>
<dbReference type="AlphaFoldDB" id="T0S7Q7"/>
<dbReference type="GO" id="GO:0005874">
    <property type="term" value="C:microtubule"/>
    <property type="evidence" value="ECO:0007669"/>
    <property type="project" value="UniProtKB-KW"/>
</dbReference>
<dbReference type="PROSITE" id="PS00411">
    <property type="entry name" value="KINESIN_MOTOR_1"/>
    <property type="match status" value="1"/>
</dbReference>
<dbReference type="Pfam" id="PF00225">
    <property type="entry name" value="Kinesin"/>
    <property type="match status" value="1"/>
</dbReference>
<evidence type="ECO:0000256" key="3">
    <source>
        <dbReference type="ARBA" id="ARBA00022840"/>
    </source>
</evidence>
<evidence type="ECO:0000259" key="10">
    <source>
        <dbReference type="PROSITE" id="PS50067"/>
    </source>
</evidence>
<name>T0S7Q7_SAPDV</name>
<dbReference type="PANTHER" id="PTHR47968:SF36">
    <property type="entry name" value="KINESIN HEAVY CHAIN ISOFORM X1"/>
    <property type="match status" value="1"/>
</dbReference>
<dbReference type="InterPro" id="IPR036961">
    <property type="entry name" value="Kinesin_motor_dom_sf"/>
</dbReference>
<dbReference type="PANTHER" id="PTHR47968">
    <property type="entry name" value="CENTROMERE PROTEIN E"/>
    <property type="match status" value="1"/>
</dbReference>
<feature type="binding site" evidence="6">
    <location>
        <begin position="179"/>
        <end position="186"/>
    </location>
    <ligand>
        <name>ATP</name>
        <dbReference type="ChEBI" id="CHEBI:30616"/>
    </ligand>
</feature>
<dbReference type="SUPFAM" id="SSF52540">
    <property type="entry name" value="P-loop containing nucleoside triphosphate hydrolases"/>
    <property type="match status" value="1"/>
</dbReference>
<organism evidence="11 12">
    <name type="scientific">Saprolegnia diclina (strain VS20)</name>
    <dbReference type="NCBI Taxonomy" id="1156394"/>
    <lineage>
        <taxon>Eukaryota</taxon>
        <taxon>Sar</taxon>
        <taxon>Stramenopiles</taxon>
        <taxon>Oomycota</taxon>
        <taxon>Saprolegniomycetes</taxon>
        <taxon>Saprolegniales</taxon>
        <taxon>Saprolegniaceae</taxon>
        <taxon>Saprolegnia</taxon>
    </lineage>
</organism>
<dbReference type="InterPro" id="IPR019821">
    <property type="entry name" value="Kinesin_motor_CS"/>
</dbReference>
<evidence type="ECO:0000256" key="2">
    <source>
        <dbReference type="ARBA" id="ARBA00022741"/>
    </source>
</evidence>
<dbReference type="PRINTS" id="PR00380">
    <property type="entry name" value="KINESINHEAVY"/>
</dbReference>
<feature type="domain" description="Kinesin motor" evidence="10">
    <location>
        <begin position="80"/>
        <end position="459"/>
    </location>
</feature>
<dbReference type="InParanoid" id="T0S7Q7"/>
<protein>
    <recommendedName>
        <fullName evidence="7">Kinesin-like protein</fullName>
    </recommendedName>
</protein>
<proteinExistence type="inferred from homology"/>
<evidence type="ECO:0000256" key="8">
    <source>
        <dbReference type="SAM" id="Coils"/>
    </source>
</evidence>
<evidence type="ECO:0000256" key="5">
    <source>
        <dbReference type="ARBA" id="ARBA00023175"/>
    </source>
</evidence>
<keyword evidence="3 6" id="KW-0067">ATP-binding</keyword>
<dbReference type="InterPro" id="IPR027417">
    <property type="entry name" value="P-loop_NTPase"/>
</dbReference>
<dbReference type="CDD" id="cd00106">
    <property type="entry name" value="KISc"/>
    <property type="match status" value="1"/>
</dbReference>
<feature type="coiled-coil region" evidence="8">
    <location>
        <begin position="468"/>
        <end position="522"/>
    </location>
</feature>
<keyword evidence="12" id="KW-1185">Reference proteome</keyword>
<dbReference type="Proteomes" id="UP000030762">
    <property type="component" value="Unassembled WGS sequence"/>
</dbReference>
<dbReference type="RefSeq" id="XP_008604892.1">
    <property type="nucleotide sequence ID" value="XM_008606670.1"/>
</dbReference>
<dbReference type="GO" id="GO:0003777">
    <property type="term" value="F:microtubule motor activity"/>
    <property type="evidence" value="ECO:0007669"/>
    <property type="project" value="InterPro"/>
</dbReference>
<feature type="region of interest" description="Disordered" evidence="9">
    <location>
        <begin position="872"/>
        <end position="894"/>
    </location>
</feature>
<dbReference type="OMA" id="EQIFCHI"/>
<dbReference type="InterPro" id="IPR001752">
    <property type="entry name" value="Kinesin_motor_dom"/>
</dbReference>
<dbReference type="VEuPathDB" id="FungiDB:SDRG_01154"/>
<sequence>MHGGMKSGAMYDYTASPRGSKPLSRPTSSVARTTALKRQVARDATPSPSARRAPVVLDDDDDRDSISSHSSSVSHRYGSNFKVVIRVRPPLPRELQSDKPFQNVVAVDPSGHYLSVSDSSHPPDDPSLLNAGSSYSNHSFSFDHVYDQHSTQRAVYENTAKAVVESSLEGYNATIFAYGQTGTGKTYTMEGFNSSGGSSLEDRGIIPRAIEQIFLHIQANVSARMRFLVRASYLQIYNESISDLLKPERNNLTIREDKKRGVFVEGLSEWVVRSPEEIYGLMERGGAMRATGSTKMNEISSRSHAVFIIIAEQSQTMYVDTTGKEIALEEFTALVNSQPTRDRTKLESLVRQSFKVGKLNLVDLAGSERVRLSGATGQRLEESKKINQSLSALGNVIAALTDARGRQHIPYRDSKLTRILEDSLGGNCKTTMMAMISPALEAIVESLSTLKFANRAKNIKNEARVNEDLDQKSLLRKYERELKRLRAELEEKNRNVVDKRRLLELDEQRRRAEEDKMAAIRALEQRSLEFMLEKEEKKKLEQRIIMLTSQMLMSHQKKPPTSTSSTESTEFSTEDPQFRLALKEQQDRIRKEYECRLADLEKERETIEEEKAQVDRYKQLLLKQRDIMIALTQRLNERDEQIMALQDELDAYDRHQKALEEKLDEKTAQLIHLQRVTMEHNATSPNKNAELIKALGEWGFKQQRPSPEGSAKQYVPYERPTVYNSAKLDNNATPPKDRLLSADEKIAELHCVLEAQTAEYSRALKELEDVRSEKVSVEYAMREKIESSAVRDAKHVDLQSRCDTLTKERKAVQTIMEQKIKALVDAIARASDATLETAGGVDRVGEPAKWLCREVHALQRLVNASIVALRNANSNDPPPAPEASKPSTYTTGGLSVEELIQKRRQQMQKDKLHQSHK</sequence>
<evidence type="ECO:0000256" key="6">
    <source>
        <dbReference type="PROSITE-ProRule" id="PRU00283"/>
    </source>
</evidence>
<reference evidence="11 12" key="1">
    <citation type="submission" date="2012-04" db="EMBL/GenBank/DDBJ databases">
        <title>The Genome Sequence of Saprolegnia declina VS20.</title>
        <authorList>
            <consortium name="The Broad Institute Genome Sequencing Platform"/>
            <person name="Russ C."/>
            <person name="Nusbaum C."/>
            <person name="Tyler B."/>
            <person name="van West P."/>
            <person name="Dieguez-Uribeondo J."/>
            <person name="de Bruijn I."/>
            <person name="Tripathy S."/>
            <person name="Jiang R."/>
            <person name="Young S.K."/>
            <person name="Zeng Q."/>
            <person name="Gargeya S."/>
            <person name="Fitzgerald M."/>
            <person name="Haas B."/>
            <person name="Abouelleil A."/>
            <person name="Alvarado L."/>
            <person name="Arachchi H.M."/>
            <person name="Berlin A."/>
            <person name="Chapman S.B."/>
            <person name="Goldberg J."/>
            <person name="Griggs A."/>
            <person name="Gujja S."/>
            <person name="Hansen M."/>
            <person name="Howarth C."/>
            <person name="Imamovic A."/>
            <person name="Larimer J."/>
            <person name="McCowen C."/>
            <person name="Montmayeur A."/>
            <person name="Murphy C."/>
            <person name="Neiman D."/>
            <person name="Pearson M."/>
            <person name="Priest M."/>
            <person name="Roberts A."/>
            <person name="Saif S."/>
            <person name="Shea T."/>
            <person name="Sisk P."/>
            <person name="Sykes S."/>
            <person name="Wortman J."/>
            <person name="Nusbaum C."/>
            <person name="Birren B."/>
        </authorList>
    </citation>
    <scope>NUCLEOTIDE SEQUENCE [LARGE SCALE GENOMIC DNA]</scope>
    <source>
        <strain evidence="11 12">VS20</strain>
    </source>
</reference>
<dbReference type="PROSITE" id="PS50067">
    <property type="entry name" value="KINESIN_MOTOR_2"/>
    <property type="match status" value="1"/>
</dbReference>
<dbReference type="InterPro" id="IPR027640">
    <property type="entry name" value="Kinesin-like_fam"/>
</dbReference>
<dbReference type="EMBL" id="JH767134">
    <property type="protein sequence ID" value="EQC41178.1"/>
    <property type="molecule type" value="Genomic_DNA"/>
</dbReference>
<keyword evidence="4 8" id="KW-0175">Coiled coil</keyword>
<dbReference type="Gene3D" id="3.40.850.10">
    <property type="entry name" value="Kinesin motor domain"/>
    <property type="match status" value="1"/>
</dbReference>
<evidence type="ECO:0000256" key="4">
    <source>
        <dbReference type="ARBA" id="ARBA00023054"/>
    </source>
</evidence>
<comment type="similarity">
    <text evidence="6 7">Belongs to the TRAFAC class myosin-kinesin ATPase superfamily. Kinesin family.</text>
</comment>
<dbReference type="OrthoDB" id="3176171at2759"/>
<dbReference type="GO" id="GO:0008017">
    <property type="term" value="F:microtubule binding"/>
    <property type="evidence" value="ECO:0007669"/>
    <property type="project" value="InterPro"/>
</dbReference>
<keyword evidence="1 7" id="KW-0493">Microtubule</keyword>
<evidence type="ECO:0000313" key="12">
    <source>
        <dbReference type="Proteomes" id="UP000030762"/>
    </source>
</evidence>
<evidence type="ECO:0000256" key="1">
    <source>
        <dbReference type="ARBA" id="ARBA00022701"/>
    </source>
</evidence>
<gene>
    <name evidence="11" type="ORF">SDRG_01154</name>
</gene>
<dbReference type="eggNOG" id="KOG4280">
    <property type="taxonomic scope" value="Eukaryota"/>
</dbReference>
<dbReference type="GO" id="GO:0005524">
    <property type="term" value="F:ATP binding"/>
    <property type="evidence" value="ECO:0007669"/>
    <property type="project" value="UniProtKB-UniRule"/>
</dbReference>